<gene>
    <name evidence="3" type="ORF">SAMN02982931_01318</name>
</gene>
<accession>A0A1G6B7J0</accession>
<dbReference type="STRING" id="665467.SAMN02982931_01318"/>
<sequence>MADASTWIQVLVLGGLAGAVGQVARTAVGLKKVNDVAVAEDVNPQHLIIASRLFISLTIGFVAGALVALAMGIDPANIATEEILGLAAAGYAGTDAIEGMIGRITPTRPEETGKAETRETAAEHKPTAPDPAPPAPAPDEYQG</sequence>
<keyword evidence="2" id="KW-0812">Transmembrane</keyword>
<dbReference type="Proteomes" id="UP000199071">
    <property type="component" value="Unassembled WGS sequence"/>
</dbReference>
<evidence type="ECO:0000256" key="1">
    <source>
        <dbReference type="SAM" id="MobiDB-lite"/>
    </source>
</evidence>
<reference evidence="3 4" key="1">
    <citation type="submission" date="2016-10" db="EMBL/GenBank/DDBJ databases">
        <authorList>
            <person name="de Groot N.N."/>
        </authorList>
    </citation>
    <scope>NUCLEOTIDE SEQUENCE [LARGE SCALE GENOMIC DNA]</scope>
    <source>
        <strain evidence="3 4">ATCC 35022</strain>
    </source>
</reference>
<feature type="compositionally biased region" description="Pro residues" evidence="1">
    <location>
        <begin position="128"/>
        <end position="137"/>
    </location>
</feature>
<feature type="transmembrane region" description="Helical" evidence="2">
    <location>
        <begin position="53"/>
        <end position="73"/>
    </location>
</feature>
<dbReference type="AlphaFoldDB" id="A0A1G6B7J0"/>
<evidence type="ECO:0000313" key="3">
    <source>
        <dbReference type="EMBL" id="SDB16581.1"/>
    </source>
</evidence>
<evidence type="ECO:0008006" key="5">
    <source>
        <dbReference type="Google" id="ProtNLM"/>
    </source>
</evidence>
<organism evidence="3 4">
    <name type="scientific">Bauldia litoralis</name>
    <dbReference type="NCBI Taxonomy" id="665467"/>
    <lineage>
        <taxon>Bacteria</taxon>
        <taxon>Pseudomonadati</taxon>
        <taxon>Pseudomonadota</taxon>
        <taxon>Alphaproteobacteria</taxon>
        <taxon>Hyphomicrobiales</taxon>
        <taxon>Kaistiaceae</taxon>
        <taxon>Bauldia</taxon>
    </lineage>
</organism>
<protein>
    <recommendedName>
        <fullName evidence="5">Holin</fullName>
    </recommendedName>
</protein>
<feature type="compositionally biased region" description="Basic and acidic residues" evidence="1">
    <location>
        <begin position="108"/>
        <end position="127"/>
    </location>
</feature>
<name>A0A1G6B7J0_9HYPH</name>
<feature type="transmembrane region" description="Helical" evidence="2">
    <location>
        <begin position="6"/>
        <end position="24"/>
    </location>
</feature>
<keyword evidence="4" id="KW-1185">Reference proteome</keyword>
<keyword evidence="2" id="KW-1133">Transmembrane helix</keyword>
<evidence type="ECO:0000313" key="4">
    <source>
        <dbReference type="Proteomes" id="UP000199071"/>
    </source>
</evidence>
<proteinExistence type="predicted"/>
<evidence type="ECO:0000256" key="2">
    <source>
        <dbReference type="SAM" id="Phobius"/>
    </source>
</evidence>
<keyword evidence="2" id="KW-0472">Membrane</keyword>
<feature type="region of interest" description="Disordered" evidence="1">
    <location>
        <begin position="103"/>
        <end position="143"/>
    </location>
</feature>
<dbReference type="EMBL" id="FMXQ01000002">
    <property type="protein sequence ID" value="SDB16581.1"/>
    <property type="molecule type" value="Genomic_DNA"/>
</dbReference>
<dbReference type="OrthoDB" id="966038at2"/>
<dbReference type="RefSeq" id="WP_139167768.1">
    <property type="nucleotide sequence ID" value="NZ_FMXQ01000002.1"/>
</dbReference>